<protein>
    <recommendedName>
        <fullName evidence="2">DUF8135 domain-containing protein</fullName>
    </recommendedName>
</protein>
<organism evidence="3 4">
    <name type="scientific">Halorubrum sodomense</name>
    <dbReference type="NCBI Taxonomy" id="35743"/>
    <lineage>
        <taxon>Archaea</taxon>
        <taxon>Methanobacteriati</taxon>
        <taxon>Methanobacteriota</taxon>
        <taxon>Stenosarchaea group</taxon>
        <taxon>Halobacteria</taxon>
        <taxon>Halobacteriales</taxon>
        <taxon>Haloferacaceae</taxon>
        <taxon>Halorubrum</taxon>
    </lineage>
</organism>
<dbReference type="Proteomes" id="UP000198932">
    <property type="component" value="Unassembled WGS sequence"/>
</dbReference>
<reference evidence="4" key="1">
    <citation type="submission" date="2016-10" db="EMBL/GenBank/DDBJ databases">
        <authorList>
            <person name="Varghese N."/>
            <person name="Submissions S."/>
        </authorList>
    </citation>
    <scope>NUCLEOTIDE SEQUENCE [LARGE SCALE GENOMIC DNA]</scope>
    <source>
        <strain evidence="4">RD 26</strain>
    </source>
</reference>
<keyword evidence="4" id="KW-1185">Reference proteome</keyword>
<dbReference type="EMBL" id="FOYN01000001">
    <property type="protein sequence ID" value="SFR30873.1"/>
    <property type="molecule type" value="Genomic_DNA"/>
</dbReference>
<feature type="region of interest" description="Disordered" evidence="1">
    <location>
        <begin position="117"/>
        <end position="154"/>
    </location>
</feature>
<dbReference type="Pfam" id="PF26456">
    <property type="entry name" value="DUF8135"/>
    <property type="match status" value="1"/>
</dbReference>
<name>A0A1I6FLN9_HALSD</name>
<evidence type="ECO:0000256" key="1">
    <source>
        <dbReference type="SAM" id="MobiDB-lite"/>
    </source>
</evidence>
<dbReference type="STRING" id="35743.SAMN04487937_0706"/>
<gene>
    <name evidence="3" type="ORF">SAMN04487937_0706</name>
</gene>
<dbReference type="RefSeq" id="WP_092920189.1">
    <property type="nucleotide sequence ID" value="NZ_FOYN01000001.1"/>
</dbReference>
<dbReference type="AlphaFoldDB" id="A0A1I6FLN9"/>
<dbReference type="InterPro" id="IPR058448">
    <property type="entry name" value="DUF8135"/>
</dbReference>
<feature type="domain" description="DUF8135" evidence="2">
    <location>
        <begin position="157"/>
        <end position="205"/>
    </location>
</feature>
<evidence type="ECO:0000313" key="4">
    <source>
        <dbReference type="Proteomes" id="UP000198932"/>
    </source>
</evidence>
<accession>A0A1I6FLN9</accession>
<feature type="compositionally biased region" description="Low complexity" evidence="1">
    <location>
        <begin position="139"/>
        <end position="153"/>
    </location>
</feature>
<evidence type="ECO:0000259" key="2">
    <source>
        <dbReference type="Pfam" id="PF26456"/>
    </source>
</evidence>
<feature type="region of interest" description="Disordered" evidence="1">
    <location>
        <begin position="1"/>
        <end position="101"/>
    </location>
</feature>
<feature type="compositionally biased region" description="Basic and acidic residues" evidence="1">
    <location>
        <begin position="1"/>
        <end position="14"/>
    </location>
</feature>
<feature type="compositionally biased region" description="Gly residues" evidence="1">
    <location>
        <begin position="128"/>
        <end position="138"/>
    </location>
</feature>
<sequence length="213" mass="21493">MTDGDRSDGDHFDDGPFDDGASDEAGAFEAPDADGADDPFAALGEGVDDGAGSNRDAGGGSDDADPEPRTDPEPAVPPDDPFAELDADAGDAAGGDDPFEAMAVGDVGEDVWEALDEESSVGTDAAGFDGGAAGGGVDGATRSAGPAAGAAATGDERVVDKRSYCQQCPHFTAPPETACTHEGTDIVESVDFSRFRVRNCPMVDANDPAFDDE</sequence>
<proteinExistence type="predicted"/>
<dbReference type="OrthoDB" id="204982at2157"/>
<evidence type="ECO:0000313" key="3">
    <source>
        <dbReference type="EMBL" id="SFR30873.1"/>
    </source>
</evidence>